<dbReference type="RefSeq" id="WP_209354101.1">
    <property type="nucleotide sequence ID" value="NZ_JAGIYZ010000034.1"/>
</dbReference>
<evidence type="ECO:0000313" key="3">
    <source>
        <dbReference type="EMBL" id="MBP0466713.1"/>
    </source>
</evidence>
<keyword evidence="1" id="KW-0732">Signal</keyword>
<keyword evidence="4" id="KW-1185">Reference proteome</keyword>
<dbReference type="Gene3D" id="3.10.450.50">
    <property type="match status" value="1"/>
</dbReference>
<accession>A0ABS4AZA6</accession>
<feature type="chain" id="PRO_5047329781" evidence="1">
    <location>
        <begin position="22"/>
        <end position="153"/>
    </location>
</feature>
<dbReference type="Pfam" id="PF14534">
    <property type="entry name" value="DUF4440"/>
    <property type="match status" value="1"/>
</dbReference>
<dbReference type="InterPro" id="IPR027843">
    <property type="entry name" value="DUF4440"/>
</dbReference>
<evidence type="ECO:0000256" key="1">
    <source>
        <dbReference type="SAM" id="SignalP"/>
    </source>
</evidence>
<dbReference type="InterPro" id="IPR032710">
    <property type="entry name" value="NTF2-like_dom_sf"/>
</dbReference>
<dbReference type="NCBIfam" id="TIGR02246">
    <property type="entry name" value="SgcJ/EcaC family oxidoreductase"/>
    <property type="match status" value="1"/>
</dbReference>
<evidence type="ECO:0000313" key="4">
    <source>
        <dbReference type="Proteomes" id="UP000680815"/>
    </source>
</evidence>
<gene>
    <name evidence="3" type="ORF">J5Y09_22485</name>
</gene>
<dbReference type="Proteomes" id="UP000680815">
    <property type="component" value="Unassembled WGS sequence"/>
</dbReference>
<comment type="caution">
    <text evidence="3">The sequence shown here is derived from an EMBL/GenBank/DDBJ whole genome shotgun (WGS) entry which is preliminary data.</text>
</comment>
<protein>
    <submittedName>
        <fullName evidence="3">SgcJ/EcaC family oxidoreductase</fullName>
    </submittedName>
</protein>
<organism evidence="3 4">
    <name type="scientific">Roseomonas nitratireducens</name>
    <dbReference type="NCBI Taxonomy" id="2820810"/>
    <lineage>
        <taxon>Bacteria</taxon>
        <taxon>Pseudomonadati</taxon>
        <taxon>Pseudomonadota</taxon>
        <taxon>Alphaproteobacteria</taxon>
        <taxon>Acetobacterales</taxon>
        <taxon>Roseomonadaceae</taxon>
        <taxon>Roseomonas</taxon>
    </lineage>
</organism>
<dbReference type="SUPFAM" id="SSF54427">
    <property type="entry name" value="NTF2-like"/>
    <property type="match status" value="1"/>
</dbReference>
<sequence length="153" mass="15960">MIRTLAAALLSLALLAGPGHAAGPAAELTAAPDAWRLAYDSMDGPTVAATYTPDATLWGSVSRERTIGTAAIAAYFGRTRPGVAATSVTFGEYSLREVAPGVAVASGLYTFHRRMADGRASADPSRFSMTFLRGADGLWRIADHHSSRLPAAP</sequence>
<evidence type="ECO:0000259" key="2">
    <source>
        <dbReference type="Pfam" id="PF14534"/>
    </source>
</evidence>
<feature type="signal peptide" evidence="1">
    <location>
        <begin position="1"/>
        <end position="21"/>
    </location>
</feature>
<name>A0ABS4AZA6_9PROT</name>
<reference evidence="3 4" key="1">
    <citation type="submission" date="2021-03" db="EMBL/GenBank/DDBJ databases">
        <authorList>
            <person name="So Y."/>
        </authorList>
    </citation>
    <scope>NUCLEOTIDE SEQUENCE [LARGE SCALE GENOMIC DNA]</scope>
    <source>
        <strain evidence="3 4">PWR1</strain>
    </source>
</reference>
<proteinExistence type="predicted"/>
<feature type="domain" description="DUF4440" evidence="2">
    <location>
        <begin position="33"/>
        <end position="141"/>
    </location>
</feature>
<dbReference type="InterPro" id="IPR011944">
    <property type="entry name" value="Steroid_delta5-4_isomerase"/>
</dbReference>
<dbReference type="EMBL" id="JAGIYZ010000034">
    <property type="protein sequence ID" value="MBP0466713.1"/>
    <property type="molecule type" value="Genomic_DNA"/>
</dbReference>